<evidence type="ECO:0000313" key="3">
    <source>
        <dbReference type="EMBL" id="CAD7698822.1"/>
    </source>
</evidence>
<dbReference type="CDD" id="cd23802">
    <property type="entry name" value="UBCc_UBE2Q"/>
    <property type="match status" value="1"/>
</dbReference>
<organism evidence="3 4">
    <name type="scientific">Ostreobium quekettii</name>
    <dbReference type="NCBI Taxonomy" id="121088"/>
    <lineage>
        <taxon>Eukaryota</taxon>
        <taxon>Viridiplantae</taxon>
        <taxon>Chlorophyta</taxon>
        <taxon>core chlorophytes</taxon>
        <taxon>Ulvophyceae</taxon>
        <taxon>TCBD clade</taxon>
        <taxon>Bryopsidales</taxon>
        <taxon>Ostreobineae</taxon>
        <taxon>Ostreobiaceae</taxon>
        <taxon>Ostreobium</taxon>
    </lineage>
</organism>
<proteinExistence type="predicted"/>
<reference evidence="3" key="1">
    <citation type="submission" date="2020-12" db="EMBL/GenBank/DDBJ databases">
        <authorList>
            <person name="Iha C."/>
        </authorList>
    </citation>
    <scope>NUCLEOTIDE SEQUENCE</scope>
</reference>
<dbReference type="SUPFAM" id="SSF54495">
    <property type="entry name" value="UBC-like"/>
    <property type="match status" value="1"/>
</dbReference>
<dbReference type="PROSITE" id="PS50127">
    <property type="entry name" value="UBC_2"/>
    <property type="match status" value="1"/>
</dbReference>
<protein>
    <recommendedName>
        <fullName evidence="2">UBC core domain-containing protein</fullName>
    </recommendedName>
</protein>
<dbReference type="OrthoDB" id="109543at2759"/>
<evidence type="ECO:0000313" key="4">
    <source>
        <dbReference type="Proteomes" id="UP000708148"/>
    </source>
</evidence>
<sequence length="436" mass="47796">MSSDGLGASGSEAMDDGEAWSDGGDSYGFSDGSDDVRKQVEQERAAVDTMTSTCDVTDSEARAILEAFSWDYNEACMAYLEDAPATRLKAGILDLANGPLAHDTEGTVWRSLWMSESGNGMQPYSWDHQWQLLEAQRRDPGGRCRLLSGRQLGQRGAGAGAAGVVVDLAGMVEAATGRKVQNVRLENMPGSIQDLVEQLKCHPLAAYNLLERCGVSPHGARHGEDRAKELWRRLGREFEASKTPESEVVDGSLFSAEAQKRLVRELAEIKGAGRDIEVDLVEDRLGHWEICVYKEAFDKDCGLYKDMTVLPTMLPGAQSHLVFEALFDAQYPASPPFIFLKSPRMQVHSGHVALNGAICLELLANTGTPTGYSADYSVNSLFRLVLTNMIEPSDHAVFTAARVDFAIDRGVSYSAAAARQDFERVARMHGWNTRRR</sequence>
<evidence type="ECO:0000256" key="1">
    <source>
        <dbReference type="SAM" id="MobiDB-lite"/>
    </source>
</evidence>
<evidence type="ECO:0000259" key="2">
    <source>
        <dbReference type="PROSITE" id="PS50127"/>
    </source>
</evidence>
<dbReference type="AlphaFoldDB" id="A0A8S1IUV3"/>
<feature type="domain" description="UBC core" evidence="2">
    <location>
        <begin position="257"/>
        <end position="435"/>
    </location>
</feature>
<dbReference type="InterPro" id="IPR016135">
    <property type="entry name" value="UBQ-conjugating_enzyme/RWD"/>
</dbReference>
<dbReference type="Gene3D" id="3.10.110.10">
    <property type="entry name" value="Ubiquitin Conjugating Enzyme"/>
    <property type="match status" value="1"/>
</dbReference>
<feature type="region of interest" description="Disordered" evidence="1">
    <location>
        <begin position="1"/>
        <end position="34"/>
    </location>
</feature>
<name>A0A8S1IUV3_9CHLO</name>
<dbReference type="InterPro" id="IPR000608">
    <property type="entry name" value="UBC"/>
</dbReference>
<accession>A0A8S1IUV3</accession>
<dbReference type="EMBL" id="CAJHUC010000889">
    <property type="protein sequence ID" value="CAD7698822.1"/>
    <property type="molecule type" value="Genomic_DNA"/>
</dbReference>
<feature type="compositionally biased region" description="Low complexity" evidence="1">
    <location>
        <begin position="21"/>
        <end position="31"/>
    </location>
</feature>
<dbReference type="Proteomes" id="UP000708148">
    <property type="component" value="Unassembled WGS sequence"/>
</dbReference>
<gene>
    <name evidence="3" type="ORF">OSTQU699_LOCUS4181</name>
</gene>
<comment type="caution">
    <text evidence="3">The sequence shown here is derived from an EMBL/GenBank/DDBJ whole genome shotgun (WGS) entry which is preliminary data.</text>
</comment>
<keyword evidence="4" id="KW-1185">Reference proteome</keyword>